<name>A0AAV4F9Y8_9GAST</name>
<accession>A0AAV4F9Y8</accession>
<organism evidence="1 2">
    <name type="scientific">Elysia marginata</name>
    <dbReference type="NCBI Taxonomy" id="1093978"/>
    <lineage>
        <taxon>Eukaryota</taxon>
        <taxon>Metazoa</taxon>
        <taxon>Spiralia</taxon>
        <taxon>Lophotrochozoa</taxon>
        <taxon>Mollusca</taxon>
        <taxon>Gastropoda</taxon>
        <taxon>Heterobranchia</taxon>
        <taxon>Euthyneura</taxon>
        <taxon>Panpulmonata</taxon>
        <taxon>Sacoglossa</taxon>
        <taxon>Placobranchoidea</taxon>
        <taxon>Plakobranchidae</taxon>
        <taxon>Elysia</taxon>
    </lineage>
</organism>
<comment type="caution">
    <text evidence="1">The sequence shown here is derived from an EMBL/GenBank/DDBJ whole genome shotgun (WGS) entry which is preliminary data.</text>
</comment>
<gene>
    <name evidence="1" type="ORF">ElyMa_000318300</name>
</gene>
<sequence>MGMSSLCLDQHQEMLSLGTVSGIRRDKQCLSSEAATVAGFRYANTMKELMKENLDPHFACKTILRWQWGRHKAMSCTDLGPPYHVYSQTTVVHLQDRTSVATAPNNTE</sequence>
<protein>
    <submittedName>
        <fullName evidence="1">Uncharacterized protein</fullName>
    </submittedName>
</protein>
<dbReference type="AlphaFoldDB" id="A0AAV4F9Y8"/>
<evidence type="ECO:0000313" key="1">
    <source>
        <dbReference type="EMBL" id="GFR70037.1"/>
    </source>
</evidence>
<proteinExistence type="predicted"/>
<reference evidence="1 2" key="1">
    <citation type="journal article" date="2021" name="Elife">
        <title>Chloroplast acquisition without the gene transfer in kleptoplastic sea slugs, Plakobranchus ocellatus.</title>
        <authorList>
            <person name="Maeda T."/>
            <person name="Takahashi S."/>
            <person name="Yoshida T."/>
            <person name="Shimamura S."/>
            <person name="Takaki Y."/>
            <person name="Nagai Y."/>
            <person name="Toyoda A."/>
            <person name="Suzuki Y."/>
            <person name="Arimoto A."/>
            <person name="Ishii H."/>
            <person name="Satoh N."/>
            <person name="Nishiyama T."/>
            <person name="Hasebe M."/>
            <person name="Maruyama T."/>
            <person name="Minagawa J."/>
            <person name="Obokata J."/>
            <person name="Shigenobu S."/>
        </authorList>
    </citation>
    <scope>NUCLEOTIDE SEQUENCE [LARGE SCALE GENOMIC DNA]</scope>
</reference>
<dbReference type="EMBL" id="BMAT01000636">
    <property type="protein sequence ID" value="GFR70037.1"/>
    <property type="molecule type" value="Genomic_DNA"/>
</dbReference>
<keyword evidence="2" id="KW-1185">Reference proteome</keyword>
<dbReference type="Proteomes" id="UP000762676">
    <property type="component" value="Unassembled WGS sequence"/>
</dbReference>
<evidence type="ECO:0000313" key="2">
    <source>
        <dbReference type="Proteomes" id="UP000762676"/>
    </source>
</evidence>